<evidence type="ECO:0000256" key="1">
    <source>
        <dbReference type="SAM" id="MobiDB-lite"/>
    </source>
</evidence>
<dbReference type="EMBL" id="CAJNOQ010024574">
    <property type="protein sequence ID" value="CAF1528763.1"/>
    <property type="molecule type" value="Genomic_DNA"/>
</dbReference>
<dbReference type="EMBL" id="CAJOBA010047630">
    <property type="protein sequence ID" value="CAF4203544.1"/>
    <property type="molecule type" value="Genomic_DNA"/>
</dbReference>
<name>A0A815V793_9BILA</name>
<dbReference type="EMBL" id="CAJOBC010090147">
    <property type="protein sequence ID" value="CAF4387950.1"/>
    <property type="molecule type" value="Genomic_DNA"/>
</dbReference>
<comment type="caution">
    <text evidence="3">The sequence shown here is derived from an EMBL/GenBank/DDBJ whole genome shotgun (WGS) entry which is preliminary data.</text>
</comment>
<feature type="region of interest" description="Disordered" evidence="1">
    <location>
        <begin position="208"/>
        <end position="229"/>
    </location>
</feature>
<organism evidence="3 6">
    <name type="scientific">Didymodactylos carnosus</name>
    <dbReference type="NCBI Taxonomy" id="1234261"/>
    <lineage>
        <taxon>Eukaryota</taxon>
        <taxon>Metazoa</taxon>
        <taxon>Spiralia</taxon>
        <taxon>Gnathifera</taxon>
        <taxon>Rotifera</taxon>
        <taxon>Eurotatoria</taxon>
        <taxon>Bdelloidea</taxon>
        <taxon>Philodinida</taxon>
        <taxon>Philodinidae</taxon>
        <taxon>Didymodactylos</taxon>
    </lineage>
</organism>
<reference evidence="3" key="1">
    <citation type="submission" date="2021-02" db="EMBL/GenBank/DDBJ databases">
        <authorList>
            <person name="Nowell W R."/>
        </authorList>
    </citation>
    <scope>NUCLEOTIDE SEQUENCE</scope>
</reference>
<proteinExistence type="predicted"/>
<evidence type="ECO:0000313" key="5">
    <source>
        <dbReference type="EMBL" id="CAF4387950.1"/>
    </source>
</evidence>
<dbReference type="Proteomes" id="UP000681722">
    <property type="component" value="Unassembled WGS sequence"/>
</dbReference>
<keyword evidence="6" id="KW-1185">Reference proteome</keyword>
<evidence type="ECO:0000313" key="3">
    <source>
        <dbReference type="EMBL" id="CAF1528763.1"/>
    </source>
</evidence>
<gene>
    <name evidence="3" type="ORF">GPM918_LOCUS37932</name>
    <name evidence="2" type="ORF">OVA965_LOCUS32814</name>
    <name evidence="5" type="ORF">SRO942_LOCUS38719</name>
    <name evidence="4" type="ORF">TMI583_LOCUS33683</name>
</gene>
<dbReference type="OrthoDB" id="301415at2759"/>
<dbReference type="EMBL" id="CAJNOK010025914">
    <property type="protein sequence ID" value="CAF1396077.1"/>
    <property type="molecule type" value="Genomic_DNA"/>
</dbReference>
<protein>
    <submittedName>
        <fullName evidence="3">Uncharacterized protein</fullName>
    </submittedName>
</protein>
<evidence type="ECO:0000313" key="4">
    <source>
        <dbReference type="EMBL" id="CAF4203544.1"/>
    </source>
</evidence>
<accession>A0A815V793</accession>
<dbReference type="Proteomes" id="UP000663829">
    <property type="component" value="Unassembled WGS sequence"/>
</dbReference>
<dbReference type="AlphaFoldDB" id="A0A815V793"/>
<dbReference type="Proteomes" id="UP000682733">
    <property type="component" value="Unassembled WGS sequence"/>
</dbReference>
<sequence length="229" mass="25742">MSETPRVEWSSRMIGIKSHRCKVYRKDAIPEKQNDKCGCQRLIRSHSYEGIPPGTKPTKEEWNVNDHTEQIPPIYGELASNKGKFVHCECENSDNIKILYDLIRQDVTDIDNPKSGPDLIISVFGGAKYFTMNDDLEKEFMTSLAEAAKTKAPQQALTGDTEPMDTVLIGMAWWGASSEKTRATLIETANRCNANKFHRPSLPSDVSYDDDLDALEPNHPKQISPMGKI</sequence>
<evidence type="ECO:0000313" key="2">
    <source>
        <dbReference type="EMBL" id="CAF1396077.1"/>
    </source>
</evidence>
<dbReference type="Proteomes" id="UP000677228">
    <property type="component" value="Unassembled WGS sequence"/>
</dbReference>
<evidence type="ECO:0000313" key="6">
    <source>
        <dbReference type="Proteomes" id="UP000663829"/>
    </source>
</evidence>